<feature type="coiled-coil region" evidence="1">
    <location>
        <begin position="25"/>
        <end position="59"/>
    </location>
</feature>
<gene>
    <name evidence="3" type="ORF">C5167_018015</name>
</gene>
<proteinExistence type="predicted"/>
<keyword evidence="4" id="KW-1185">Reference proteome</keyword>
<sequence>MVVDPRRTGVKRARKSKVATRFSLYEKNEAHMSALQEQLDSEKKKVAKQHKDISKLQRRERNLREYLNEALKILGCEPVPDDLEDESEDERQQENEVEDGFTWDDLREDDLQDDGCVDVNQENELSGEEDGEEINE</sequence>
<dbReference type="Gramene" id="RZC49589">
    <property type="protein sequence ID" value="RZC49589"/>
    <property type="gene ID" value="C5167_018015"/>
</dbReference>
<dbReference type="AlphaFoldDB" id="A0A4Y7IQ14"/>
<feature type="region of interest" description="Disordered" evidence="2">
    <location>
        <begin position="77"/>
        <end position="136"/>
    </location>
</feature>
<feature type="compositionally biased region" description="Acidic residues" evidence="2">
    <location>
        <begin position="125"/>
        <end position="136"/>
    </location>
</feature>
<reference evidence="3 4" key="1">
    <citation type="journal article" date="2018" name="Science">
        <title>The opium poppy genome and morphinan production.</title>
        <authorList>
            <person name="Guo L."/>
            <person name="Winzer T."/>
            <person name="Yang X."/>
            <person name="Li Y."/>
            <person name="Ning Z."/>
            <person name="He Z."/>
            <person name="Teodor R."/>
            <person name="Lu Y."/>
            <person name="Bowser T.A."/>
            <person name="Graham I.A."/>
            <person name="Ye K."/>
        </authorList>
    </citation>
    <scope>NUCLEOTIDE SEQUENCE [LARGE SCALE GENOMIC DNA]</scope>
    <source>
        <strain evidence="4">cv. HN1</strain>
        <tissue evidence="3">Leaves</tissue>
    </source>
</reference>
<feature type="compositionally biased region" description="Acidic residues" evidence="2">
    <location>
        <begin position="79"/>
        <end position="116"/>
    </location>
</feature>
<name>A0A4Y7IQ14_PAPSO</name>
<dbReference type="Proteomes" id="UP000316621">
    <property type="component" value="Chromosome 2"/>
</dbReference>
<evidence type="ECO:0000256" key="2">
    <source>
        <dbReference type="SAM" id="MobiDB-lite"/>
    </source>
</evidence>
<evidence type="ECO:0000313" key="4">
    <source>
        <dbReference type="Proteomes" id="UP000316621"/>
    </source>
</evidence>
<dbReference type="EMBL" id="CM010716">
    <property type="protein sequence ID" value="RZC49589.1"/>
    <property type="molecule type" value="Genomic_DNA"/>
</dbReference>
<evidence type="ECO:0000313" key="3">
    <source>
        <dbReference type="EMBL" id="RZC49589.1"/>
    </source>
</evidence>
<protein>
    <submittedName>
        <fullName evidence="3">Uncharacterized protein</fullName>
    </submittedName>
</protein>
<accession>A0A4Y7IQ14</accession>
<organism evidence="3 4">
    <name type="scientific">Papaver somniferum</name>
    <name type="common">Opium poppy</name>
    <dbReference type="NCBI Taxonomy" id="3469"/>
    <lineage>
        <taxon>Eukaryota</taxon>
        <taxon>Viridiplantae</taxon>
        <taxon>Streptophyta</taxon>
        <taxon>Embryophyta</taxon>
        <taxon>Tracheophyta</taxon>
        <taxon>Spermatophyta</taxon>
        <taxon>Magnoliopsida</taxon>
        <taxon>Ranunculales</taxon>
        <taxon>Papaveraceae</taxon>
        <taxon>Papaveroideae</taxon>
        <taxon>Papaver</taxon>
    </lineage>
</organism>
<keyword evidence="1" id="KW-0175">Coiled coil</keyword>
<evidence type="ECO:0000256" key="1">
    <source>
        <dbReference type="SAM" id="Coils"/>
    </source>
</evidence>